<dbReference type="PIRSF" id="PIRSF016642">
    <property type="entry name" value="UCP016642"/>
    <property type="match status" value="1"/>
</dbReference>
<keyword evidence="2" id="KW-0436">Ligase</keyword>
<name>A0A6N9H8C8_9MICO</name>
<evidence type="ECO:0000313" key="3">
    <source>
        <dbReference type="Proteomes" id="UP000469215"/>
    </source>
</evidence>
<dbReference type="EMBL" id="WWEQ01000046">
    <property type="protein sequence ID" value="MYM20317.1"/>
    <property type="molecule type" value="Genomic_DNA"/>
</dbReference>
<dbReference type="GO" id="GO:0016874">
    <property type="term" value="F:ligase activity"/>
    <property type="evidence" value="ECO:0007669"/>
    <property type="project" value="UniProtKB-KW"/>
</dbReference>
<dbReference type="InterPro" id="IPR019197">
    <property type="entry name" value="Biotin-prot_ligase_N"/>
</dbReference>
<comment type="caution">
    <text evidence="2">The sequence shown here is derived from an EMBL/GenBank/DDBJ whole genome shotgun (WGS) entry which is preliminary data.</text>
</comment>
<dbReference type="InterPro" id="IPR015834">
    <property type="entry name" value="UCP016642"/>
</dbReference>
<dbReference type="RefSeq" id="WP_160953737.1">
    <property type="nucleotide sequence ID" value="NZ_WWEQ01000046.1"/>
</dbReference>
<dbReference type="AlphaFoldDB" id="A0A6N9H8C8"/>
<proteinExistence type="predicted"/>
<dbReference type="Pfam" id="PF09825">
    <property type="entry name" value="BPL_N"/>
    <property type="match status" value="1"/>
</dbReference>
<dbReference type="Gene3D" id="3.40.50.880">
    <property type="match status" value="1"/>
</dbReference>
<organism evidence="2 3">
    <name type="scientific">Brevibacterium rongguiense</name>
    <dbReference type="NCBI Taxonomy" id="2695267"/>
    <lineage>
        <taxon>Bacteria</taxon>
        <taxon>Bacillati</taxon>
        <taxon>Actinomycetota</taxon>
        <taxon>Actinomycetes</taxon>
        <taxon>Micrococcales</taxon>
        <taxon>Brevibacteriaceae</taxon>
        <taxon>Brevibacterium</taxon>
    </lineage>
</organism>
<keyword evidence="3" id="KW-1185">Reference proteome</keyword>
<feature type="domain" description="Biotin-protein ligase N-terminal" evidence="1">
    <location>
        <begin position="53"/>
        <end position="102"/>
    </location>
</feature>
<gene>
    <name evidence="2" type="ORF">GSY69_10160</name>
</gene>
<evidence type="ECO:0000313" key="2">
    <source>
        <dbReference type="EMBL" id="MYM20317.1"/>
    </source>
</evidence>
<dbReference type="Proteomes" id="UP000469215">
    <property type="component" value="Unassembled WGS sequence"/>
</dbReference>
<dbReference type="InterPro" id="IPR029062">
    <property type="entry name" value="Class_I_gatase-like"/>
</dbReference>
<sequence length="217" mass="22666">MPRTALVYRGPAGCDGCAETLAERLGSGGSGLDVSFIGPGQDVEATPEALDGASLFVQPGGGDDIDDAASHFSQGFSRALRRFVHDGGRYLGVCMGAYLAGSDGFGLLSTSIEGAVGTPRFPVADSGEHLVEVAWNGTKRWTFFQEGALLPARGAEVCARYCAGGTAAALYRVGKGRVGLIGPHPEADQTWFDEAGLSDPDGDDWRFARPLVDRLLA</sequence>
<evidence type="ECO:0000259" key="1">
    <source>
        <dbReference type="Pfam" id="PF09825"/>
    </source>
</evidence>
<dbReference type="SUPFAM" id="SSF52317">
    <property type="entry name" value="Class I glutamine amidotransferase-like"/>
    <property type="match status" value="1"/>
</dbReference>
<protein>
    <submittedName>
        <fullName evidence="2">Biotin--protein ligase</fullName>
    </submittedName>
</protein>
<accession>A0A6N9H8C8</accession>
<reference evidence="2 3" key="1">
    <citation type="submission" date="2020-01" db="EMBL/GenBank/DDBJ databases">
        <authorList>
            <person name="Deng T."/>
        </authorList>
    </citation>
    <scope>NUCLEOTIDE SEQUENCE [LARGE SCALE GENOMIC DNA]</scope>
    <source>
        <strain evidence="2 3">5221</strain>
    </source>
</reference>